<protein>
    <recommendedName>
        <fullName evidence="1">TRF2/HOY1 PH-like domain-containing protein</fullName>
    </recommendedName>
</protein>
<dbReference type="AlphaFoldDB" id="A0A7J7L371"/>
<dbReference type="PANTHER" id="PTHR33494">
    <property type="entry name" value="OS02G0793800 PROTEIN"/>
    <property type="match status" value="1"/>
</dbReference>
<evidence type="ECO:0000259" key="1">
    <source>
        <dbReference type="Pfam" id="PF24818"/>
    </source>
</evidence>
<dbReference type="Proteomes" id="UP000541444">
    <property type="component" value="Unassembled WGS sequence"/>
</dbReference>
<dbReference type="Pfam" id="PF24818">
    <property type="entry name" value="PH_TRF2_HOY1"/>
    <property type="match status" value="1"/>
</dbReference>
<organism evidence="2 3">
    <name type="scientific">Kingdonia uniflora</name>
    <dbReference type="NCBI Taxonomy" id="39325"/>
    <lineage>
        <taxon>Eukaryota</taxon>
        <taxon>Viridiplantae</taxon>
        <taxon>Streptophyta</taxon>
        <taxon>Embryophyta</taxon>
        <taxon>Tracheophyta</taxon>
        <taxon>Spermatophyta</taxon>
        <taxon>Magnoliopsida</taxon>
        <taxon>Ranunculales</taxon>
        <taxon>Circaeasteraceae</taxon>
        <taxon>Kingdonia</taxon>
    </lineage>
</organism>
<proteinExistence type="predicted"/>
<keyword evidence="3" id="KW-1185">Reference proteome</keyword>
<accession>A0A7J7L371</accession>
<evidence type="ECO:0000313" key="2">
    <source>
        <dbReference type="EMBL" id="KAF6137027.1"/>
    </source>
</evidence>
<evidence type="ECO:0000313" key="3">
    <source>
        <dbReference type="Proteomes" id="UP000541444"/>
    </source>
</evidence>
<reference evidence="2 3" key="1">
    <citation type="journal article" date="2020" name="IScience">
        <title>Genome Sequencing of the Endangered Kingdonia uniflora (Circaeasteraceae, Ranunculales) Reveals Potential Mechanisms of Evolutionary Specialization.</title>
        <authorList>
            <person name="Sun Y."/>
            <person name="Deng T."/>
            <person name="Zhang A."/>
            <person name="Moore M.J."/>
            <person name="Landis J.B."/>
            <person name="Lin N."/>
            <person name="Zhang H."/>
            <person name="Zhang X."/>
            <person name="Huang J."/>
            <person name="Zhang X."/>
            <person name="Sun H."/>
            <person name="Wang H."/>
        </authorList>
    </citation>
    <scope>NUCLEOTIDE SEQUENCE [LARGE SCALE GENOMIC DNA]</scope>
    <source>
        <strain evidence="2">TB1705</strain>
        <tissue evidence="2">Leaf</tissue>
    </source>
</reference>
<sequence>MCFTFSKSQDMTRSWYLRSWVFHVQRVSRYDGELVAKFYFAKRKFVWEVLDFGINYKIEVPWSDIASLKSNCHDIGLQLLEIELLRPPMFFQETNPQPKRHTLWKGTTDFTGGQASIFRQHSLKFPEGTLQKHFDKLLQLDNRLSSLSKKPYPSLDSPLYCADYVEGQNPIEDKSFVLQESSVQNKLFELGTSAETLEQINRFTNFRNIPQNYARVVYTASHNEISSPPSETSGVFLGHGTSDSTTHNFRNLFMSLPSSSPNCDTLNTKTAFYDMISTIAEVETDLLGNALGVGDLLAATFEGIGEIEKYFSEFSYSENLSNNIHEEIDGDCDYLVTNISKTNTFPVFTVEDET</sequence>
<gene>
    <name evidence="2" type="ORF">GIB67_030791</name>
</gene>
<comment type="caution">
    <text evidence="2">The sequence shown here is derived from an EMBL/GenBank/DDBJ whole genome shotgun (WGS) entry which is preliminary data.</text>
</comment>
<dbReference type="OrthoDB" id="6159439at2759"/>
<dbReference type="InterPro" id="IPR057939">
    <property type="entry name" value="TRF2_HOY1_PH"/>
</dbReference>
<feature type="domain" description="TRF2/HOY1 PH-like" evidence="1">
    <location>
        <begin position="25"/>
        <end position="131"/>
    </location>
</feature>
<name>A0A7J7L371_9MAGN</name>
<dbReference type="PANTHER" id="PTHR33494:SF5">
    <property type="entry name" value="F10A16.6 PROTEIN"/>
    <property type="match status" value="1"/>
</dbReference>
<dbReference type="EMBL" id="JACGCM010002660">
    <property type="protein sequence ID" value="KAF6137027.1"/>
    <property type="molecule type" value="Genomic_DNA"/>
</dbReference>